<organism evidence="2 3">
    <name type="scientific">Morella rubra</name>
    <name type="common">Chinese bayberry</name>
    <dbReference type="NCBI Taxonomy" id="262757"/>
    <lineage>
        <taxon>Eukaryota</taxon>
        <taxon>Viridiplantae</taxon>
        <taxon>Streptophyta</taxon>
        <taxon>Embryophyta</taxon>
        <taxon>Tracheophyta</taxon>
        <taxon>Spermatophyta</taxon>
        <taxon>Magnoliopsida</taxon>
        <taxon>eudicotyledons</taxon>
        <taxon>Gunneridae</taxon>
        <taxon>Pentapetalae</taxon>
        <taxon>rosids</taxon>
        <taxon>fabids</taxon>
        <taxon>Fagales</taxon>
        <taxon>Myricaceae</taxon>
        <taxon>Morella</taxon>
    </lineage>
</organism>
<feature type="compositionally biased region" description="Low complexity" evidence="1">
    <location>
        <begin position="42"/>
        <end position="53"/>
    </location>
</feature>
<feature type="region of interest" description="Disordered" evidence="1">
    <location>
        <begin position="1"/>
        <end position="91"/>
    </location>
</feature>
<proteinExistence type="predicted"/>
<dbReference type="EMBL" id="RXIC02000025">
    <property type="protein sequence ID" value="KAB1207756.1"/>
    <property type="molecule type" value="Genomic_DNA"/>
</dbReference>
<feature type="compositionally biased region" description="Basic and acidic residues" evidence="1">
    <location>
        <begin position="77"/>
        <end position="91"/>
    </location>
</feature>
<comment type="caution">
    <text evidence="2">The sequence shown here is derived from an EMBL/GenBank/DDBJ whole genome shotgun (WGS) entry which is preliminary data.</text>
</comment>
<dbReference type="Proteomes" id="UP000516437">
    <property type="component" value="Chromosome 7"/>
</dbReference>
<dbReference type="AlphaFoldDB" id="A0A6A1V6F7"/>
<gene>
    <name evidence="2" type="ORF">CJ030_MR7G017741</name>
</gene>
<evidence type="ECO:0000313" key="2">
    <source>
        <dbReference type="EMBL" id="KAB1207756.1"/>
    </source>
</evidence>
<reference evidence="2 3" key="1">
    <citation type="journal article" date="2019" name="Plant Biotechnol. J.">
        <title>The red bayberry genome and genetic basis of sex determination.</title>
        <authorList>
            <person name="Jia H.M."/>
            <person name="Jia H.J."/>
            <person name="Cai Q.L."/>
            <person name="Wang Y."/>
            <person name="Zhao H.B."/>
            <person name="Yang W.F."/>
            <person name="Wang G.Y."/>
            <person name="Li Y.H."/>
            <person name="Zhan D.L."/>
            <person name="Shen Y.T."/>
            <person name="Niu Q.F."/>
            <person name="Chang L."/>
            <person name="Qiu J."/>
            <person name="Zhao L."/>
            <person name="Xie H.B."/>
            <person name="Fu W.Y."/>
            <person name="Jin J."/>
            <person name="Li X.W."/>
            <person name="Jiao Y."/>
            <person name="Zhou C.C."/>
            <person name="Tu T."/>
            <person name="Chai C.Y."/>
            <person name="Gao J.L."/>
            <person name="Fan L.J."/>
            <person name="van de Weg E."/>
            <person name="Wang J.Y."/>
            <person name="Gao Z.S."/>
        </authorList>
    </citation>
    <scope>NUCLEOTIDE SEQUENCE [LARGE SCALE GENOMIC DNA]</scope>
    <source>
        <tissue evidence="2">Leaves</tissue>
    </source>
</reference>
<accession>A0A6A1V6F7</accession>
<protein>
    <submittedName>
        <fullName evidence="2">Uncharacterized protein</fullName>
    </submittedName>
</protein>
<feature type="compositionally biased region" description="Basic and acidic residues" evidence="1">
    <location>
        <begin position="7"/>
        <end position="38"/>
    </location>
</feature>
<evidence type="ECO:0000256" key="1">
    <source>
        <dbReference type="SAM" id="MobiDB-lite"/>
    </source>
</evidence>
<sequence>MENYLKMVRDRRPEGSLVRKEKKFELQDSKVKSGRAEGDDGASGVVGVGSVYGPLEPGCPSRRETVPAGARNKRRRECCIQDETRRRDEIK</sequence>
<keyword evidence="3" id="KW-1185">Reference proteome</keyword>
<evidence type="ECO:0000313" key="3">
    <source>
        <dbReference type="Proteomes" id="UP000516437"/>
    </source>
</evidence>
<name>A0A6A1V6F7_9ROSI</name>